<dbReference type="InterPro" id="IPR010667">
    <property type="entry name" value="Phage_T4_Gp19"/>
</dbReference>
<evidence type="ECO:0000313" key="2">
    <source>
        <dbReference type="Proteomes" id="UP000239494"/>
    </source>
</evidence>
<evidence type="ECO:0000313" key="1">
    <source>
        <dbReference type="EMBL" id="PRY39069.1"/>
    </source>
</evidence>
<gene>
    <name evidence="1" type="ORF">CLV43_108469</name>
</gene>
<organism evidence="1 2">
    <name type="scientific">Umezawaea tangerina</name>
    <dbReference type="NCBI Taxonomy" id="84725"/>
    <lineage>
        <taxon>Bacteria</taxon>
        <taxon>Bacillati</taxon>
        <taxon>Actinomycetota</taxon>
        <taxon>Actinomycetes</taxon>
        <taxon>Pseudonocardiales</taxon>
        <taxon>Pseudonocardiaceae</taxon>
        <taxon>Umezawaea</taxon>
    </lineage>
</organism>
<name>A0A2T0T098_9PSEU</name>
<dbReference type="PANTHER" id="PTHR38009">
    <property type="entry name" value="CONSERVED HYPOTHETICAL PHAGE TAIL PROTEIN"/>
    <property type="match status" value="1"/>
</dbReference>
<dbReference type="EMBL" id="PVTF01000008">
    <property type="protein sequence ID" value="PRY39069.1"/>
    <property type="molecule type" value="Genomic_DNA"/>
</dbReference>
<comment type="caution">
    <text evidence="1">The sequence shown here is derived from an EMBL/GenBank/DDBJ whole genome shotgun (WGS) entry which is preliminary data.</text>
</comment>
<proteinExistence type="predicted"/>
<dbReference type="Pfam" id="PF06841">
    <property type="entry name" value="Phage_T4_gp19"/>
    <property type="match status" value="1"/>
</dbReference>
<accession>A0A2T0T098</accession>
<sequence>MKPSTLPTKAAEFMFDQVSMAHRFVVHLDHGEYDLGSWSRVSGLKVSWERHHYRAGEDNDVVVVPGDSSYPVVELSRAACSDSVTVQRWLAGTSRRHEPLSGGIHLLDFAGVPVITWELKQFFPVSWSISAFESGGTKPVIETLELAHSGFLHDESGGRR</sequence>
<dbReference type="Proteomes" id="UP000239494">
    <property type="component" value="Unassembled WGS sequence"/>
</dbReference>
<dbReference type="GO" id="GO:0005198">
    <property type="term" value="F:structural molecule activity"/>
    <property type="evidence" value="ECO:0007669"/>
    <property type="project" value="InterPro"/>
</dbReference>
<dbReference type="OrthoDB" id="9799891at2"/>
<reference evidence="1 2" key="1">
    <citation type="submission" date="2018-03" db="EMBL/GenBank/DDBJ databases">
        <title>Genomic Encyclopedia of Archaeal and Bacterial Type Strains, Phase II (KMG-II): from individual species to whole genera.</title>
        <authorList>
            <person name="Goeker M."/>
        </authorList>
    </citation>
    <scope>NUCLEOTIDE SEQUENCE [LARGE SCALE GENOMIC DNA]</scope>
    <source>
        <strain evidence="1 2">DSM 44720</strain>
    </source>
</reference>
<dbReference type="InterPro" id="IPR011747">
    <property type="entry name" value="CHP02241"/>
</dbReference>
<dbReference type="RefSeq" id="WP_106190496.1">
    <property type="nucleotide sequence ID" value="NZ_PVTF01000008.1"/>
</dbReference>
<keyword evidence="2" id="KW-1185">Reference proteome</keyword>
<dbReference type="PANTHER" id="PTHR38009:SF1">
    <property type="entry name" value="CONSERVED HYPOTHETICAL PHAGE TAIL PROTEIN"/>
    <property type="match status" value="1"/>
</dbReference>
<protein>
    <submittedName>
        <fullName evidence="1">Phage tail-like protein</fullName>
    </submittedName>
</protein>
<dbReference type="AlphaFoldDB" id="A0A2T0T098"/>